<dbReference type="Proteomes" id="UP000003505">
    <property type="component" value="Unassembled WGS sequence"/>
</dbReference>
<accession>C9LVR9</accession>
<gene>
    <name evidence="1" type="ORF">SELSPUOL_01563</name>
</gene>
<evidence type="ECO:0000313" key="2">
    <source>
        <dbReference type="Proteomes" id="UP000003505"/>
    </source>
</evidence>
<organism evidence="1 2">
    <name type="scientific">Selenomonas sputigena (strain ATCC 35185 / DSM 20758 / CCUG 44933 / VPI D19B-28)</name>
    <dbReference type="NCBI Taxonomy" id="546271"/>
    <lineage>
        <taxon>Bacteria</taxon>
        <taxon>Bacillati</taxon>
        <taxon>Bacillota</taxon>
        <taxon>Negativicutes</taxon>
        <taxon>Selenomonadales</taxon>
        <taxon>Selenomonadaceae</taxon>
        <taxon>Selenomonas</taxon>
    </lineage>
</organism>
<evidence type="ECO:0000313" key="1">
    <source>
        <dbReference type="EMBL" id="EEX77041.1"/>
    </source>
</evidence>
<proteinExistence type="predicted"/>
<dbReference type="EMBL" id="ACKP02000030">
    <property type="protein sequence ID" value="EEX77041.1"/>
    <property type="molecule type" value="Genomic_DNA"/>
</dbReference>
<sequence length="78" mass="8917">MRFGIQKESRSALFLYASFEAGITYHGRTFFDTQKRLLATIIDSKKPLAGVCASSCIRAGHFYCSRSRRHSLSRWRGL</sequence>
<name>C9LVR9_SELS3</name>
<protein>
    <submittedName>
        <fullName evidence="1">Uncharacterized protein</fullName>
    </submittedName>
</protein>
<comment type="caution">
    <text evidence="1">The sequence shown here is derived from an EMBL/GenBank/DDBJ whole genome shotgun (WGS) entry which is preliminary data.</text>
</comment>
<reference evidence="1 2" key="1">
    <citation type="submission" date="2009-09" db="EMBL/GenBank/DDBJ databases">
        <authorList>
            <person name="Weinstock G."/>
            <person name="Sodergren E."/>
            <person name="Clifton S."/>
            <person name="Fulton L."/>
            <person name="Fulton B."/>
            <person name="Courtney L."/>
            <person name="Fronick C."/>
            <person name="Harrison M."/>
            <person name="Strong C."/>
            <person name="Farmer C."/>
            <person name="Delahaunty K."/>
            <person name="Markovic C."/>
            <person name="Hall O."/>
            <person name="Minx P."/>
            <person name="Tomlinson C."/>
            <person name="Mitreva M."/>
            <person name="Nelson J."/>
            <person name="Hou S."/>
            <person name="Wollam A."/>
            <person name="Pepin K.H."/>
            <person name="Johnson M."/>
            <person name="Bhonagiri V."/>
            <person name="Nash W.E."/>
            <person name="Warren W."/>
            <person name="Chinwalla A."/>
            <person name="Mardis E.R."/>
            <person name="Wilson R.K."/>
        </authorList>
    </citation>
    <scope>NUCLEOTIDE SEQUENCE [LARGE SCALE GENOMIC DNA]</scope>
    <source>
        <strain evidence="2">ATCC 35185 / DSM 20758 / VPI D19B-28</strain>
    </source>
</reference>
<dbReference type="AlphaFoldDB" id="C9LVR9"/>